<dbReference type="EMBL" id="VSSQ01000101">
    <property type="protein sequence ID" value="MPL76928.1"/>
    <property type="molecule type" value="Genomic_DNA"/>
</dbReference>
<proteinExistence type="predicted"/>
<evidence type="ECO:0000256" key="1">
    <source>
        <dbReference type="SAM" id="Phobius"/>
    </source>
</evidence>
<accession>A0A644UD64</accession>
<keyword evidence="1" id="KW-1133">Transmembrane helix</keyword>
<name>A0A644UD64_9ZZZZ</name>
<gene>
    <name evidence="2" type="ORF">SDC9_22779</name>
</gene>
<dbReference type="AlphaFoldDB" id="A0A644UD64"/>
<evidence type="ECO:0000313" key="2">
    <source>
        <dbReference type="EMBL" id="MPL76928.1"/>
    </source>
</evidence>
<keyword evidence="1" id="KW-0472">Membrane</keyword>
<feature type="transmembrane region" description="Helical" evidence="1">
    <location>
        <begin position="6"/>
        <end position="24"/>
    </location>
</feature>
<organism evidence="2">
    <name type="scientific">bioreactor metagenome</name>
    <dbReference type="NCBI Taxonomy" id="1076179"/>
    <lineage>
        <taxon>unclassified sequences</taxon>
        <taxon>metagenomes</taxon>
        <taxon>ecological metagenomes</taxon>
    </lineage>
</organism>
<reference evidence="2" key="1">
    <citation type="submission" date="2019-08" db="EMBL/GenBank/DDBJ databases">
        <authorList>
            <person name="Kucharzyk K."/>
            <person name="Murdoch R.W."/>
            <person name="Higgins S."/>
            <person name="Loffler F."/>
        </authorList>
    </citation>
    <scope>NUCLEOTIDE SEQUENCE</scope>
</reference>
<keyword evidence="1" id="KW-0812">Transmembrane</keyword>
<sequence length="79" mass="8915">MDITNLIIGIVSFVLGIIMLVWFIKKPIKFHEDPKDNMGADDIVQHENLNKSWNQEAIIAFVGMIILGIIFIYKGITGV</sequence>
<comment type="caution">
    <text evidence="2">The sequence shown here is derived from an EMBL/GenBank/DDBJ whole genome shotgun (WGS) entry which is preliminary data.</text>
</comment>
<protein>
    <submittedName>
        <fullName evidence="2">Uncharacterized protein</fullName>
    </submittedName>
</protein>
<feature type="transmembrane region" description="Helical" evidence="1">
    <location>
        <begin position="57"/>
        <end position="76"/>
    </location>
</feature>